<dbReference type="EMBL" id="LAZR01022220">
    <property type="protein sequence ID" value="KKL82627.1"/>
    <property type="molecule type" value="Genomic_DNA"/>
</dbReference>
<comment type="caution">
    <text evidence="1">The sequence shown here is derived from an EMBL/GenBank/DDBJ whole genome shotgun (WGS) entry which is preliminary data.</text>
</comment>
<gene>
    <name evidence="1" type="ORF">LCGC14_1982880</name>
</gene>
<dbReference type="AlphaFoldDB" id="A0A0F9I5F9"/>
<organism evidence="1">
    <name type="scientific">marine sediment metagenome</name>
    <dbReference type="NCBI Taxonomy" id="412755"/>
    <lineage>
        <taxon>unclassified sequences</taxon>
        <taxon>metagenomes</taxon>
        <taxon>ecological metagenomes</taxon>
    </lineage>
</organism>
<sequence length="171" mass="20254">MYFSISFSPYYTGMSKINYVGSLVKEENSSSLPLNDDFDRLNLNDNNEIQVQWKFSSSSVNSIPHIRSNHLIGNEQWRLLRKNEIRLQLEIDSITRTIKMDRSPHTGVDRLIGSKWWWREKQIKLELELDSVRQKLKKYIYNSSVKEEKPLPDSKVIYGQRTFLPWKKCPS</sequence>
<proteinExistence type="predicted"/>
<accession>A0A0F9I5F9</accession>
<reference evidence="1" key="1">
    <citation type="journal article" date="2015" name="Nature">
        <title>Complex archaea that bridge the gap between prokaryotes and eukaryotes.</title>
        <authorList>
            <person name="Spang A."/>
            <person name="Saw J.H."/>
            <person name="Jorgensen S.L."/>
            <person name="Zaremba-Niedzwiedzka K."/>
            <person name="Martijn J."/>
            <person name="Lind A.E."/>
            <person name="van Eijk R."/>
            <person name="Schleper C."/>
            <person name="Guy L."/>
            <person name="Ettema T.J."/>
        </authorList>
    </citation>
    <scope>NUCLEOTIDE SEQUENCE</scope>
</reference>
<evidence type="ECO:0000313" key="1">
    <source>
        <dbReference type="EMBL" id="KKL82627.1"/>
    </source>
</evidence>
<name>A0A0F9I5F9_9ZZZZ</name>
<protein>
    <submittedName>
        <fullName evidence="1">Uncharacterized protein</fullName>
    </submittedName>
</protein>